<evidence type="ECO:0000259" key="1">
    <source>
        <dbReference type="Pfam" id="PF14028"/>
    </source>
</evidence>
<dbReference type="EMBL" id="AE016877">
    <property type="protein sequence ID" value="AAP11992.1"/>
    <property type="molecule type" value="Genomic_DNA"/>
</dbReference>
<gene>
    <name evidence="2" type="ordered locus">BC_5123</name>
</gene>
<dbReference type="Pfam" id="PF14028">
    <property type="entry name" value="Lant_dehydr_C"/>
    <property type="match status" value="1"/>
</dbReference>
<dbReference type="HOGENOM" id="CLU_1264797_0_0_9"/>
<protein>
    <recommendedName>
        <fullName evidence="1">Thiopeptide-type bacteriocin biosynthesis domain-containing protein</fullName>
    </recommendedName>
</protein>
<dbReference type="NCBIfam" id="TIGR03891">
    <property type="entry name" value="thiopep_ocin"/>
    <property type="match status" value="1"/>
</dbReference>
<dbReference type="PATRIC" id="fig|226900.8.peg.5280"/>
<organism evidence="2 3">
    <name type="scientific">Bacillus cereus (strain ATCC 14579 / DSM 31 / CCUG 7414 / JCM 2152 / NBRC 15305 / NCIMB 9373 / NCTC 2599 / NRRL B-3711)</name>
    <dbReference type="NCBI Taxonomy" id="226900"/>
    <lineage>
        <taxon>Bacteria</taxon>
        <taxon>Bacillati</taxon>
        <taxon>Bacillota</taxon>
        <taxon>Bacilli</taxon>
        <taxon>Bacillales</taxon>
        <taxon>Bacillaceae</taxon>
        <taxon>Bacillus</taxon>
        <taxon>Bacillus cereus group</taxon>
    </lineage>
</organism>
<dbReference type="KEGG" id="bce:BC5123"/>
<dbReference type="AlphaFoldDB" id="Q815M0"/>
<feature type="domain" description="Thiopeptide-type bacteriocin biosynthesis" evidence="1">
    <location>
        <begin position="2"/>
        <end position="210"/>
    </location>
</feature>
<evidence type="ECO:0000313" key="2">
    <source>
        <dbReference type="EMBL" id="AAP11992.1"/>
    </source>
</evidence>
<proteinExistence type="predicted"/>
<evidence type="ECO:0000313" key="3">
    <source>
        <dbReference type="Proteomes" id="UP000001417"/>
    </source>
</evidence>
<sequence length="218" mass="26185">MWSSYHIYTEDRNYFLDKVSDILKEYPDVKFFFIQYIDPIGFHFRFRIQSSFQSKIEKMIYKLFKEQRVLKKIYDPEYNLFGSSLGIYEEFSIELSRFIIENKNIDSSTFVLSLSKNILQIFNCLNSEFINTYINYWAKTVKRFNREDLNTQINFSKNDEKNQSHDLSIVLKPLSILEEKYVNESICIKFLHMALNKLGYTLMDEMLIVKKIKQSILV</sequence>
<dbReference type="GeneID" id="99621398"/>
<dbReference type="InterPro" id="IPR023809">
    <property type="entry name" value="Thiopep_bacteriocin_synth_dom"/>
</dbReference>
<dbReference type="OrthoDB" id="2990252at2"/>
<reference evidence="2 3" key="1">
    <citation type="journal article" date="2003" name="Nature">
        <title>Genome sequence of Bacillus cereus and comparative analysis with Bacillus anthracis.</title>
        <authorList>
            <person name="Ivanova N."/>
            <person name="Sorokin A."/>
            <person name="Anderson I."/>
            <person name="Galleron N."/>
            <person name="Candelon B."/>
            <person name="Kapatral V."/>
            <person name="Bhattacharyya A."/>
            <person name="Reznik G."/>
            <person name="Mikhailova N."/>
            <person name="Lapidus A."/>
            <person name="Chu L."/>
            <person name="Mazur M."/>
            <person name="Goltsman E."/>
            <person name="Larsen N."/>
            <person name="D'Souza M."/>
            <person name="Walunas T."/>
            <person name="Grechkin Y."/>
            <person name="Pusch G."/>
            <person name="Haselkorn R."/>
            <person name="Fonstein M."/>
            <person name="Ehrlich S.D."/>
            <person name="Overbeek R."/>
            <person name="Kyrpides N."/>
        </authorList>
    </citation>
    <scope>NUCLEOTIDE SEQUENCE [LARGE SCALE GENOMIC DNA]</scope>
    <source>
        <strain evidence="3">ATCC 14579 / DSM 31 / CCUG 7414 / JCM 2152 / NBRC 15305 / NCIMB 9373 / NCTC 2599 / NRRL B-3711</strain>
    </source>
</reference>
<dbReference type="RefSeq" id="WP_000269750.1">
    <property type="nucleotide sequence ID" value="NC_004722.1"/>
</dbReference>
<name>Q815M0_BACCR</name>
<dbReference type="Proteomes" id="UP000001417">
    <property type="component" value="Chromosome"/>
</dbReference>
<accession>Q815M0</accession>
<keyword evidence="3" id="KW-1185">Reference proteome</keyword>